<dbReference type="AlphaFoldDB" id="Q0IQ52"/>
<dbReference type="KEGG" id="osa:4351489"/>
<reference evidence="2 3" key="1">
    <citation type="journal article" date="2005" name="Nature">
        <title>The map-based sequence of the rice genome.</title>
        <authorList>
            <consortium name="International rice genome sequencing project (IRGSP)"/>
            <person name="Matsumoto T."/>
            <person name="Wu J."/>
            <person name="Kanamori H."/>
            <person name="Katayose Y."/>
            <person name="Fujisawa M."/>
            <person name="Namiki N."/>
            <person name="Mizuno H."/>
            <person name="Yamamoto K."/>
            <person name="Antonio B.A."/>
            <person name="Baba T."/>
            <person name="Sakata K."/>
            <person name="Nagamura Y."/>
            <person name="Aoki H."/>
            <person name="Arikawa K."/>
            <person name="Arita K."/>
            <person name="Bito T."/>
            <person name="Chiden Y."/>
            <person name="Fujitsuka N."/>
            <person name="Fukunaka R."/>
            <person name="Hamada M."/>
            <person name="Harada C."/>
            <person name="Hayashi A."/>
            <person name="Hijishita S."/>
            <person name="Honda M."/>
            <person name="Hosokawa S."/>
            <person name="Ichikawa Y."/>
            <person name="Idonuma A."/>
            <person name="Iijima M."/>
            <person name="Ikeda M."/>
            <person name="Ikeno M."/>
            <person name="Ito K."/>
            <person name="Ito S."/>
            <person name="Ito T."/>
            <person name="Ito Y."/>
            <person name="Ito Y."/>
            <person name="Iwabuchi A."/>
            <person name="Kamiya K."/>
            <person name="Karasawa W."/>
            <person name="Kurita K."/>
            <person name="Katagiri S."/>
            <person name="Kikuta A."/>
            <person name="Kobayashi H."/>
            <person name="Kobayashi N."/>
            <person name="Machita K."/>
            <person name="Maehara T."/>
            <person name="Masukawa M."/>
            <person name="Mizubayashi T."/>
            <person name="Mukai Y."/>
            <person name="Nagasaki H."/>
            <person name="Nagata Y."/>
            <person name="Naito S."/>
            <person name="Nakashima M."/>
            <person name="Nakama Y."/>
            <person name="Nakamichi Y."/>
            <person name="Nakamura M."/>
            <person name="Meguro A."/>
            <person name="Negishi M."/>
            <person name="Ohta I."/>
            <person name="Ohta T."/>
            <person name="Okamoto M."/>
            <person name="Ono N."/>
            <person name="Saji S."/>
            <person name="Sakaguchi M."/>
            <person name="Sakai K."/>
            <person name="Shibata M."/>
            <person name="Shimokawa T."/>
            <person name="Song J."/>
            <person name="Takazaki Y."/>
            <person name="Terasawa K."/>
            <person name="Tsugane M."/>
            <person name="Tsuji K."/>
            <person name="Ueda S."/>
            <person name="Waki K."/>
            <person name="Yamagata H."/>
            <person name="Yamamoto M."/>
            <person name="Yamamoto S."/>
            <person name="Yamane H."/>
            <person name="Yoshiki S."/>
            <person name="Yoshihara R."/>
            <person name="Yukawa K."/>
            <person name="Zhong H."/>
            <person name="Yano M."/>
            <person name="Yuan Q."/>
            <person name="Ouyang S."/>
            <person name="Liu J."/>
            <person name="Jones K.M."/>
            <person name="Gansberger K."/>
            <person name="Moffat K."/>
            <person name="Hill J."/>
            <person name="Bera J."/>
            <person name="Fadrosh D."/>
            <person name="Jin S."/>
            <person name="Johri S."/>
            <person name="Kim M."/>
            <person name="Overton L."/>
            <person name="Reardon M."/>
            <person name="Tsitrin T."/>
            <person name="Vuong H."/>
            <person name="Weaver B."/>
            <person name="Ciecko A."/>
            <person name="Tallon L."/>
            <person name="Jackson J."/>
            <person name="Pai G."/>
            <person name="Aken S.V."/>
            <person name="Utterback T."/>
            <person name="Reidmuller S."/>
            <person name="Feldblyum T."/>
            <person name="Hsiao J."/>
            <person name="Zismann V."/>
            <person name="Iobst S."/>
            <person name="de Vazeille A.R."/>
            <person name="Buell C.R."/>
            <person name="Ying K."/>
            <person name="Li Y."/>
            <person name="Lu T."/>
            <person name="Huang Y."/>
            <person name="Zhao Q."/>
            <person name="Feng Q."/>
            <person name="Zhang L."/>
            <person name="Zhu J."/>
            <person name="Weng Q."/>
            <person name="Mu J."/>
            <person name="Lu Y."/>
            <person name="Fan D."/>
            <person name="Liu Y."/>
            <person name="Guan J."/>
            <person name="Zhang Y."/>
            <person name="Yu S."/>
            <person name="Liu X."/>
            <person name="Zhang Y."/>
            <person name="Hong G."/>
            <person name="Han B."/>
            <person name="Choisne N."/>
            <person name="Demange N."/>
            <person name="Orjeda G."/>
            <person name="Samain S."/>
            <person name="Cattolico L."/>
            <person name="Pelletier E."/>
            <person name="Couloux A."/>
            <person name="Segurens B."/>
            <person name="Wincker P."/>
            <person name="D'Hont A."/>
            <person name="Scarpelli C."/>
            <person name="Weissenbach J."/>
            <person name="Salanoubat M."/>
            <person name="Quetier F."/>
            <person name="Yu Y."/>
            <person name="Kim H.R."/>
            <person name="Rambo T."/>
            <person name="Currie J."/>
            <person name="Collura K."/>
            <person name="Luo M."/>
            <person name="Yang T."/>
            <person name="Ammiraju J.S.S."/>
            <person name="Engler F."/>
            <person name="Soderlund C."/>
            <person name="Wing R.A."/>
            <person name="Palmer L.E."/>
            <person name="de la Bastide M."/>
            <person name="Spiegel L."/>
            <person name="Nascimento L."/>
            <person name="Zutavern T."/>
            <person name="O'Shaughnessy A."/>
            <person name="Dike S."/>
            <person name="Dedhia N."/>
            <person name="Preston R."/>
            <person name="Balija V."/>
            <person name="McCombie W.R."/>
            <person name="Chow T."/>
            <person name="Chen H."/>
            <person name="Chung M."/>
            <person name="Chen C."/>
            <person name="Shaw J."/>
            <person name="Wu H."/>
            <person name="Hsiao K."/>
            <person name="Chao Y."/>
            <person name="Chu M."/>
            <person name="Cheng C."/>
            <person name="Hour A."/>
            <person name="Lee P."/>
            <person name="Lin S."/>
            <person name="Lin Y."/>
            <person name="Liou J."/>
            <person name="Liu S."/>
            <person name="Hsing Y."/>
            <person name="Raghuvanshi S."/>
            <person name="Mohanty A."/>
            <person name="Bharti A.K."/>
            <person name="Gaur A."/>
            <person name="Gupta V."/>
            <person name="Kumar D."/>
            <person name="Ravi V."/>
            <person name="Vij S."/>
            <person name="Kapur A."/>
            <person name="Khurana P."/>
            <person name="Khurana P."/>
            <person name="Khurana J.P."/>
            <person name="Tyagi A.K."/>
            <person name="Gaikwad K."/>
            <person name="Singh A."/>
            <person name="Dalal V."/>
            <person name="Srivastava S."/>
            <person name="Dixit A."/>
            <person name="Pal A.K."/>
            <person name="Ghazi I.A."/>
            <person name="Yadav M."/>
            <person name="Pandit A."/>
            <person name="Bhargava A."/>
            <person name="Sureshbabu K."/>
            <person name="Batra K."/>
            <person name="Sharma T.R."/>
            <person name="Mohapatra T."/>
            <person name="Singh N.K."/>
            <person name="Messing J."/>
            <person name="Nelson A.B."/>
            <person name="Fuks G."/>
            <person name="Kavchok S."/>
            <person name="Keizer G."/>
            <person name="Linton E."/>
            <person name="Llaca V."/>
            <person name="Song R."/>
            <person name="Tanyolac B."/>
            <person name="Young S."/>
            <person name="Ho-Il K."/>
            <person name="Hahn J.H."/>
            <person name="Sangsakoo G."/>
            <person name="Vanavichit A."/>
            <person name="de Mattos Luiz.A.T."/>
            <person name="Zimmer P.D."/>
            <person name="Malone G."/>
            <person name="Dellagostin O."/>
            <person name="de Oliveira A.C."/>
            <person name="Bevan M."/>
            <person name="Bancroft I."/>
            <person name="Minx P."/>
            <person name="Cordum H."/>
            <person name="Wilson R."/>
            <person name="Cheng Z."/>
            <person name="Jin W."/>
            <person name="Jiang J."/>
            <person name="Leong S.A."/>
            <person name="Iwama H."/>
            <person name="Gojobori T."/>
            <person name="Itoh T."/>
            <person name="Niimura Y."/>
            <person name="Fujii Y."/>
            <person name="Habara T."/>
            <person name="Sakai H."/>
            <person name="Sato Y."/>
            <person name="Wilson G."/>
            <person name="Kumar K."/>
            <person name="McCouch S."/>
            <person name="Juretic N."/>
            <person name="Hoen D."/>
            <person name="Wright S."/>
            <person name="Bruskiewich R."/>
            <person name="Bureau T."/>
            <person name="Miyao A."/>
            <person name="Hirochika H."/>
            <person name="Nishikawa T."/>
            <person name="Kadowaki K."/>
            <person name="Sugiura M."/>
            <person name="Burr B."/>
            <person name="Sasaki T."/>
        </authorList>
    </citation>
    <scope>NUCLEOTIDE SEQUENCE [LARGE SCALE GENOMIC DNA]</scope>
    <source>
        <strain evidence="3">cv. Nipponbare</strain>
    </source>
</reference>
<evidence type="ECO:0000313" key="2">
    <source>
        <dbReference type="EMBL" id="BAF29163.1"/>
    </source>
</evidence>
<proteinExistence type="predicted"/>
<sequence length="290" mass="31051">MDDDGGDFPLPVGAIRLRLVHPCRQPPSSLQVRTWMTTAATSLSLLAPSASASSTRACPPTPPASIVSPRAAMDDDGGILPLPVGAIRLRLVLPRRRSRRASPTPPPLRRGRQICSGRRPAGEQLHGILALVGSWQAVRTSVLPRAGARVWRWWAAMAYRTSPTVPPHLAGLLPTSRPTSAELACSDLVDRGDFDGARRVADAVLAAAGPRGEVSDRLVHHFARTLLALRGEDKGGHSGDEGASETREAMAALDRDVLLCCTDDRARHTVLSRPGCSPPAIDVERRGERK</sequence>
<organism evidence="2 3">
    <name type="scientific">Oryza sativa subsp. japonica</name>
    <name type="common">Rice</name>
    <dbReference type="NCBI Taxonomy" id="39947"/>
    <lineage>
        <taxon>Eukaryota</taxon>
        <taxon>Viridiplantae</taxon>
        <taxon>Streptophyta</taxon>
        <taxon>Embryophyta</taxon>
        <taxon>Tracheophyta</taxon>
        <taxon>Spermatophyta</taxon>
        <taxon>Magnoliopsida</taxon>
        <taxon>Liliopsida</taxon>
        <taxon>Poales</taxon>
        <taxon>Poaceae</taxon>
        <taxon>BOP clade</taxon>
        <taxon>Oryzoideae</taxon>
        <taxon>Oryzeae</taxon>
        <taxon>Oryzinae</taxon>
        <taxon>Oryza</taxon>
        <taxon>Oryza sativa</taxon>
    </lineage>
</organism>
<accession>Q0IQ52</accession>
<dbReference type="Gramene" id="Os12t0145200-01">
    <property type="protein sequence ID" value="Os12t0145200-01"/>
    <property type="gene ID" value="Os12g0145200"/>
</dbReference>
<evidence type="ECO:0000313" key="3">
    <source>
        <dbReference type="Proteomes" id="UP000000763"/>
    </source>
</evidence>
<feature type="region of interest" description="Disordered" evidence="1">
    <location>
        <begin position="96"/>
        <end position="115"/>
    </location>
</feature>
<dbReference type="OMA" id="WWAAMAY"/>
<dbReference type="KEGG" id="dosa:Os12g0145200"/>
<dbReference type="EMBL" id="AP008218">
    <property type="protein sequence ID" value="BAF29163.1"/>
    <property type="molecule type" value="Genomic_DNA"/>
</dbReference>
<reference evidence="3" key="2">
    <citation type="journal article" date="2008" name="Nucleic Acids Res.">
        <title>The rice annotation project database (RAP-DB): 2008 update.</title>
        <authorList>
            <consortium name="The rice annotation project (RAP)"/>
        </authorList>
    </citation>
    <scope>GENOME REANNOTATION</scope>
    <source>
        <strain evidence="3">cv. Nipponbare</strain>
    </source>
</reference>
<gene>
    <name evidence="2" type="ordered locus">Os12g0145200</name>
</gene>
<protein>
    <submittedName>
        <fullName evidence="2">Os12g0145200 protein</fullName>
    </submittedName>
</protein>
<dbReference type="Proteomes" id="UP000000763">
    <property type="component" value="Chromosome 12"/>
</dbReference>
<name>Q0IQ52_ORYSJ</name>
<evidence type="ECO:0000256" key="1">
    <source>
        <dbReference type="SAM" id="MobiDB-lite"/>
    </source>
</evidence>